<name>A0A399EBG1_9DEIN</name>
<dbReference type="Proteomes" id="UP000265341">
    <property type="component" value="Unassembled WGS sequence"/>
</dbReference>
<reference evidence="1 2" key="1">
    <citation type="submission" date="2018-08" db="EMBL/GenBank/DDBJ databases">
        <title>Meiothermus roseus NBRC 110900 genome sequencing project.</title>
        <authorList>
            <person name="Da Costa M.S."/>
            <person name="Albuquerque L."/>
            <person name="Raposo P."/>
            <person name="Froufe H.J.C."/>
            <person name="Barroso C.S."/>
            <person name="Egas C."/>
        </authorList>
    </citation>
    <scope>NUCLEOTIDE SEQUENCE [LARGE SCALE GENOMIC DNA]</scope>
    <source>
        <strain evidence="1 2">NBRC 110900</strain>
    </source>
</reference>
<dbReference type="AlphaFoldDB" id="A0A399EBG1"/>
<accession>A0A399EBG1</accession>
<dbReference type="EMBL" id="QWLA01000123">
    <property type="protein sequence ID" value="RIH81997.1"/>
    <property type="molecule type" value="Genomic_DNA"/>
</dbReference>
<gene>
    <name evidence="1" type="ORF">Mrose_03484</name>
</gene>
<evidence type="ECO:0000313" key="2">
    <source>
        <dbReference type="Proteomes" id="UP000265341"/>
    </source>
</evidence>
<organism evidence="1 2">
    <name type="scientific">Calidithermus roseus</name>
    <dbReference type="NCBI Taxonomy" id="1644118"/>
    <lineage>
        <taxon>Bacteria</taxon>
        <taxon>Thermotogati</taxon>
        <taxon>Deinococcota</taxon>
        <taxon>Deinococci</taxon>
        <taxon>Thermales</taxon>
        <taxon>Thermaceae</taxon>
        <taxon>Calidithermus</taxon>
    </lineage>
</organism>
<proteinExistence type="predicted"/>
<sequence length="91" mass="8878">MVSGVLPSTFPSCSTVAPLGVLVIRTPPFCPSGGPACTAPGRNTAVGATQAKTCVPAAATKPVPEGRKASAATSRGSLQAGLSLRLATSSI</sequence>
<comment type="caution">
    <text evidence="1">The sequence shown here is derived from an EMBL/GenBank/DDBJ whole genome shotgun (WGS) entry which is preliminary data.</text>
</comment>
<keyword evidence="2" id="KW-1185">Reference proteome</keyword>
<evidence type="ECO:0000313" key="1">
    <source>
        <dbReference type="EMBL" id="RIH81997.1"/>
    </source>
</evidence>
<protein>
    <submittedName>
        <fullName evidence="1">Uncharacterized protein</fullName>
    </submittedName>
</protein>